<comment type="caution">
    <text evidence="2">The sequence shown here is derived from an EMBL/GenBank/DDBJ whole genome shotgun (WGS) entry which is preliminary data.</text>
</comment>
<protein>
    <submittedName>
        <fullName evidence="2">Acyl carrier protein</fullName>
    </submittedName>
</protein>
<organism evidence="2 3">
    <name type="scientific">Labedaea rhizosphaerae</name>
    <dbReference type="NCBI Taxonomy" id="598644"/>
    <lineage>
        <taxon>Bacteria</taxon>
        <taxon>Bacillati</taxon>
        <taxon>Actinomycetota</taxon>
        <taxon>Actinomycetes</taxon>
        <taxon>Pseudonocardiales</taxon>
        <taxon>Pseudonocardiaceae</taxon>
        <taxon>Labedaea</taxon>
    </lineage>
</organism>
<gene>
    <name evidence="2" type="ORF">EV186_107199</name>
</gene>
<dbReference type="Proteomes" id="UP000295444">
    <property type="component" value="Unassembled WGS sequence"/>
</dbReference>
<dbReference type="SUPFAM" id="SSF47336">
    <property type="entry name" value="ACP-like"/>
    <property type="match status" value="1"/>
</dbReference>
<dbReference type="RefSeq" id="WP_133853303.1">
    <property type="nucleotide sequence ID" value="NZ_SNXZ01000007.1"/>
</dbReference>
<feature type="domain" description="Carrier" evidence="1">
    <location>
        <begin position="1"/>
        <end position="77"/>
    </location>
</feature>
<dbReference type="InterPro" id="IPR036736">
    <property type="entry name" value="ACP-like_sf"/>
</dbReference>
<dbReference type="EMBL" id="SNXZ01000007">
    <property type="protein sequence ID" value="TDP92964.1"/>
    <property type="molecule type" value="Genomic_DNA"/>
</dbReference>
<accession>A0A4R6S194</accession>
<dbReference type="OrthoDB" id="677810at2"/>
<dbReference type="AlphaFoldDB" id="A0A4R6S194"/>
<proteinExistence type="predicted"/>
<evidence type="ECO:0000313" key="3">
    <source>
        <dbReference type="Proteomes" id="UP000295444"/>
    </source>
</evidence>
<name>A0A4R6S194_LABRH</name>
<sequence length="86" mass="9495">MSDQLATIRAFVANHVGGLEFGDDDDFFERGYVNSLFAVQIVMFVESTLGVPVVDRDLDITNFATINRIDGYARRKRAELAPAVGV</sequence>
<dbReference type="InterPro" id="IPR009081">
    <property type="entry name" value="PP-bd_ACP"/>
</dbReference>
<dbReference type="Gene3D" id="1.10.1200.10">
    <property type="entry name" value="ACP-like"/>
    <property type="match status" value="1"/>
</dbReference>
<evidence type="ECO:0000259" key="1">
    <source>
        <dbReference type="PROSITE" id="PS50075"/>
    </source>
</evidence>
<evidence type="ECO:0000313" key="2">
    <source>
        <dbReference type="EMBL" id="TDP92964.1"/>
    </source>
</evidence>
<keyword evidence="3" id="KW-1185">Reference proteome</keyword>
<reference evidence="2 3" key="1">
    <citation type="submission" date="2019-03" db="EMBL/GenBank/DDBJ databases">
        <title>Genomic Encyclopedia of Type Strains, Phase IV (KMG-IV): sequencing the most valuable type-strain genomes for metagenomic binning, comparative biology and taxonomic classification.</title>
        <authorList>
            <person name="Goeker M."/>
        </authorList>
    </citation>
    <scope>NUCLEOTIDE SEQUENCE [LARGE SCALE GENOMIC DNA]</scope>
    <source>
        <strain evidence="2 3">DSM 45361</strain>
    </source>
</reference>
<dbReference type="PROSITE" id="PS50075">
    <property type="entry name" value="CARRIER"/>
    <property type="match status" value="1"/>
</dbReference>